<sequence length="83" mass="9116">MRSHFTTIKFLAGTTTFNAPKTAPLQKTATCPLQGRGVGRFPPQRLKSTGAIISANLSAMLTGRFRQAETHSWRGARPVRVDF</sequence>
<dbReference type="AlphaFoldDB" id="H0HZ72"/>
<gene>
    <name evidence="1" type="ORF">MAXJ12_27543</name>
</gene>
<proteinExistence type="predicted"/>
<reference evidence="1 2" key="1">
    <citation type="journal article" date="2012" name="J. Bacteriol.">
        <title>Draft Genome Sequence of Mesorhizobium alhagi CCNWXJ12-2T, a Novel Salt-Resistant Species Isolated from the Desert of Northwestern China.</title>
        <authorList>
            <person name="Zhou M."/>
            <person name="Chen W."/>
            <person name="Chen H."/>
            <person name="Wei G."/>
        </authorList>
    </citation>
    <scope>NUCLEOTIDE SEQUENCE [LARGE SCALE GENOMIC DNA]</scope>
    <source>
        <strain evidence="1 2">CCNWXJ12-2</strain>
    </source>
</reference>
<keyword evidence="2" id="KW-1185">Reference proteome</keyword>
<dbReference type="Proteomes" id="UP000003250">
    <property type="component" value="Unassembled WGS sequence"/>
</dbReference>
<accession>H0HZ72</accession>
<evidence type="ECO:0000313" key="2">
    <source>
        <dbReference type="Proteomes" id="UP000003250"/>
    </source>
</evidence>
<dbReference type="EMBL" id="AHAM01000244">
    <property type="protein sequence ID" value="EHK53955.1"/>
    <property type="molecule type" value="Genomic_DNA"/>
</dbReference>
<protein>
    <submittedName>
        <fullName evidence="1">Uncharacterized protein</fullName>
    </submittedName>
</protein>
<name>H0HZ72_9HYPH</name>
<organism evidence="1 2">
    <name type="scientific">Mesorhizobium alhagi CCNWXJ12-2</name>
    <dbReference type="NCBI Taxonomy" id="1107882"/>
    <lineage>
        <taxon>Bacteria</taxon>
        <taxon>Pseudomonadati</taxon>
        <taxon>Pseudomonadota</taxon>
        <taxon>Alphaproteobacteria</taxon>
        <taxon>Hyphomicrobiales</taxon>
        <taxon>Phyllobacteriaceae</taxon>
        <taxon>Allomesorhizobium</taxon>
    </lineage>
</organism>
<evidence type="ECO:0000313" key="1">
    <source>
        <dbReference type="EMBL" id="EHK53955.1"/>
    </source>
</evidence>